<proteinExistence type="predicted"/>
<gene>
    <name evidence="1" type="ORF">LR394_41080</name>
</gene>
<dbReference type="EMBL" id="JAJOMB010000088">
    <property type="protein sequence ID" value="MCD5317302.1"/>
    <property type="molecule type" value="Genomic_DNA"/>
</dbReference>
<protein>
    <submittedName>
        <fullName evidence="1">Uncharacterized protein</fullName>
    </submittedName>
</protein>
<accession>A0A9X1NLN0</accession>
<reference evidence="1" key="1">
    <citation type="submission" date="2021-11" db="EMBL/GenBank/DDBJ databases">
        <title>Streptomyces corallinus and Kineosporia corallina sp. nov., two new coral-derived marine actinobacteria.</title>
        <authorList>
            <person name="Buangrab K."/>
            <person name="Sutthacheep M."/>
            <person name="Yeemin T."/>
            <person name="Harunari E."/>
            <person name="Igarashi Y."/>
            <person name="Sripreechasak P."/>
            <person name="Kanchanasin P."/>
            <person name="Tanasupawat S."/>
            <person name="Phongsopitanun W."/>
        </authorList>
    </citation>
    <scope>NUCLEOTIDE SEQUENCE</scope>
    <source>
        <strain evidence="1">JCM 31032</strain>
    </source>
</reference>
<name>A0A9X1NLN0_9ACTN</name>
<comment type="caution">
    <text evidence="1">The sequence shown here is derived from an EMBL/GenBank/DDBJ whole genome shotgun (WGS) entry which is preliminary data.</text>
</comment>
<keyword evidence="2" id="KW-1185">Reference proteome</keyword>
<evidence type="ECO:0000313" key="2">
    <source>
        <dbReference type="Proteomes" id="UP001138997"/>
    </source>
</evidence>
<organism evidence="1 2">
    <name type="scientific">Kineosporia babensis</name>
    <dbReference type="NCBI Taxonomy" id="499548"/>
    <lineage>
        <taxon>Bacteria</taxon>
        <taxon>Bacillati</taxon>
        <taxon>Actinomycetota</taxon>
        <taxon>Actinomycetes</taxon>
        <taxon>Kineosporiales</taxon>
        <taxon>Kineosporiaceae</taxon>
        <taxon>Kineosporia</taxon>
    </lineage>
</organism>
<dbReference type="AlphaFoldDB" id="A0A9X1NLN0"/>
<feature type="non-terminal residue" evidence="1">
    <location>
        <position position="63"/>
    </location>
</feature>
<evidence type="ECO:0000313" key="1">
    <source>
        <dbReference type="EMBL" id="MCD5317302.1"/>
    </source>
</evidence>
<sequence length="63" mass="6577">MSSPISKAMEEAAQRIIKALGTGATNAVKDFYAETSKGLRTAATNTKNTDAANSRKFKGIDAG</sequence>
<dbReference type="Proteomes" id="UP001138997">
    <property type="component" value="Unassembled WGS sequence"/>
</dbReference>